<accession>A0A2T0SQX6</accession>
<keyword evidence="1" id="KW-0732">Signal</keyword>
<dbReference type="RefSeq" id="WP_146175038.1">
    <property type="nucleotide sequence ID" value="NZ_PVTF01000013.1"/>
</dbReference>
<sequence length="203" mass="22004">MRIRNAAAALVPATALVFGLFSGVVVAPASAAPVTAESVDSSVILDAPEGVQDAEDNSAAAKAASYGGTITRAEVLARAKDWWNRKVPYSQSKYAWDVDKGKKYRTDCSGFVSMTWKITSSRNTSTLDDIATKIGWASLKPGDMVLRAGHHVKLFEKWTSSAKTSMWIYEEGSTATDMDHETVSVSSLKSGGYVPWKYKKIKD</sequence>
<evidence type="ECO:0000313" key="2">
    <source>
        <dbReference type="EMBL" id="PRY35808.1"/>
    </source>
</evidence>
<dbReference type="AlphaFoldDB" id="A0A2T0SQX6"/>
<dbReference type="Gene3D" id="3.90.1720.10">
    <property type="entry name" value="endopeptidase domain like (from Nostoc punctiforme)"/>
    <property type="match status" value="1"/>
</dbReference>
<dbReference type="Proteomes" id="UP000239494">
    <property type="component" value="Unassembled WGS sequence"/>
</dbReference>
<dbReference type="EMBL" id="PVTF01000013">
    <property type="protein sequence ID" value="PRY35808.1"/>
    <property type="molecule type" value="Genomic_DNA"/>
</dbReference>
<dbReference type="OrthoDB" id="9815928at2"/>
<feature type="signal peptide" evidence="1">
    <location>
        <begin position="1"/>
        <end position="31"/>
    </location>
</feature>
<evidence type="ECO:0000313" key="3">
    <source>
        <dbReference type="Proteomes" id="UP000239494"/>
    </source>
</evidence>
<feature type="chain" id="PRO_5015568164" description="NlpC/P60 family protein" evidence="1">
    <location>
        <begin position="32"/>
        <end position="203"/>
    </location>
</feature>
<dbReference type="InterPro" id="IPR038765">
    <property type="entry name" value="Papain-like_cys_pep_sf"/>
</dbReference>
<dbReference type="SUPFAM" id="SSF54001">
    <property type="entry name" value="Cysteine proteinases"/>
    <property type="match status" value="1"/>
</dbReference>
<keyword evidence="3" id="KW-1185">Reference proteome</keyword>
<comment type="caution">
    <text evidence="2">The sequence shown here is derived from an EMBL/GenBank/DDBJ whole genome shotgun (WGS) entry which is preliminary data.</text>
</comment>
<evidence type="ECO:0008006" key="4">
    <source>
        <dbReference type="Google" id="ProtNLM"/>
    </source>
</evidence>
<gene>
    <name evidence="2" type="ORF">CLV43_113235</name>
</gene>
<proteinExistence type="predicted"/>
<protein>
    <recommendedName>
        <fullName evidence="4">NlpC/P60 family protein</fullName>
    </recommendedName>
</protein>
<reference evidence="2 3" key="1">
    <citation type="submission" date="2018-03" db="EMBL/GenBank/DDBJ databases">
        <title>Genomic Encyclopedia of Archaeal and Bacterial Type Strains, Phase II (KMG-II): from individual species to whole genera.</title>
        <authorList>
            <person name="Goeker M."/>
        </authorList>
    </citation>
    <scope>NUCLEOTIDE SEQUENCE [LARGE SCALE GENOMIC DNA]</scope>
    <source>
        <strain evidence="2 3">DSM 44720</strain>
    </source>
</reference>
<name>A0A2T0SQX6_9PSEU</name>
<evidence type="ECO:0000256" key="1">
    <source>
        <dbReference type="SAM" id="SignalP"/>
    </source>
</evidence>
<organism evidence="2 3">
    <name type="scientific">Umezawaea tangerina</name>
    <dbReference type="NCBI Taxonomy" id="84725"/>
    <lineage>
        <taxon>Bacteria</taxon>
        <taxon>Bacillati</taxon>
        <taxon>Actinomycetota</taxon>
        <taxon>Actinomycetes</taxon>
        <taxon>Pseudonocardiales</taxon>
        <taxon>Pseudonocardiaceae</taxon>
        <taxon>Umezawaea</taxon>
    </lineage>
</organism>